<accession>A0A8G0LPV5</accession>
<proteinExistence type="predicted"/>
<dbReference type="CDD" id="cd05259">
    <property type="entry name" value="PCBER_SDR_a"/>
    <property type="match status" value="1"/>
</dbReference>
<keyword evidence="1" id="KW-0521">NADP</keyword>
<keyword evidence="3" id="KW-0812">Transmembrane</keyword>
<organism evidence="5 6">
    <name type="scientific">Trichoderma simmonsii</name>
    <dbReference type="NCBI Taxonomy" id="1491479"/>
    <lineage>
        <taxon>Eukaryota</taxon>
        <taxon>Fungi</taxon>
        <taxon>Dikarya</taxon>
        <taxon>Ascomycota</taxon>
        <taxon>Pezizomycotina</taxon>
        <taxon>Sordariomycetes</taxon>
        <taxon>Hypocreomycetidae</taxon>
        <taxon>Hypocreales</taxon>
        <taxon>Hypocreaceae</taxon>
        <taxon>Trichoderma</taxon>
    </lineage>
</organism>
<keyword evidence="6" id="KW-1185">Reference proteome</keyword>
<dbReference type="Proteomes" id="UP000826661">
    <property type="component" value="Chromosome VI"/>
</dbReference>
<evidence type="ECO:0000256" key="1">
    <source>
        <dbReference type="ARBA" id="ARBA00022857"/>
    </source>
</evidence>
<gene>
    <name evidence="5" type="ORF">H0G86_011687</name>
</gene>
<evidence type="ECO:0000256" key="3">
    <source>
        <dbReference type="SAM" id="Phobius"/>
    </source>
</evidence>
<evidence type="ECO:0000256" key="2">
    <source>
        <dbReference type="ARBA" id="ARBA00023002"/>
    </source>
</evidence>
<dbReference type="InterPro" id="IPR036291">
    <property type="entry name" value="NAD(P)-bd_dom_sf"/>
</dbReference>
<feature type="transmembrane region" description="Helical" evidence="3">
    <location>
        <begin position="15"/>
        <end position="33"/>
    </location>
</feature>
<dbReference type="Pfam" id="PF05368">
    <property type="entry name" value="NmrA"/>
    <property type="match status" value="1"/>
</dbReference>
<keyword evidence="3" id="KW-0472">Membrane</keyword>
<keyword evidence="2" id="KW-0560">Oxidoreductase</keyword>
<dbReference type="Gene3D" id="3.40.50.720">
    <property type="entry name" value="NAD(P)-binding Rossmann-like Domain"/>
    <property type="match status" value="1"/>
</dbReference>
<dbReference type="PANTHER" id="PTHR47706:SF1">
    <property type="entry name" value="CIPA-LIKE, PUTATIVE (AFU_ORTHOLOGUE AFUA_1G12460)-RELATED"/>
    <property type="match status" value="1"/>
</dbReference>
<reference evidence="5 6" key="1">
    <citation type="journal article" date="2021" name="BMC Genomics">
        <title>Telomere-to-telomere genome assembly of asparaginase-producing Trichoderma simmonsii.</title>
        <authorList>
            <person name="Chung D."/>
            <person name="Kwon Y.M."/>
            <person name="Yang Y."/>
        </authorList>
    </citation>
    <scope>NUCLEOTIDE SEQUENCE [LARGE SCALE GENOMIC DNA]</scope>
    <source>
        <strain evidence="5 6">GH-Sj1</strain>
    </source>
</reference>
<keyword evidence="3" id="KW-1133">Transmembrane helix</keyword>
<protein>
    <submittedName>
        <fullName evidence="5">NmrA-like family protein</fullName>
    </submittedName>
</protein>
<dbReference type="Gene3D" id="3.90.25.10">
    <property type="entry name" value="UDP-galactose 4-epimerase, domain 1"/>
    <property type="match status" value="1"/>
</dbReference>
<sequence length="299" mass="31927">MTAFNTVAIVGKGNLGSAILTALVNAGFVLTVIGRTVKKPEDLPAGVKSLAVDYASPADLETAFRGQDVVICTVGTTAQVDQKLLIDAAIKVGVKRYIPCDFGSITTDPRVSKIASYPGLVEIQQYVKSKAEAGQIEYSIFSTGAFTEFLAITGIVLNLEDRSITLWEGGKHPFSSTSLAGIGKAVAGALKKPDATKNRNLFIHEHVVTQAQILDLFKKHGPSDAEWKVTNIEDSKIGFDQLSKVAKEDPNPQSIFALILSTIFGGLFSAHYEKVDNELLGLELGSAADLDAMVARVCK</sequence>
<feature type="domain" description="NmrA-like" evidence="4">
    <location>
        <begin position="6"/>
        <end position="220"/>
    </location>
</feature>
<dbReference type="AlphaFoldDB" id="A0A8G0LPV5"/>
<dbReference type="InterPro" id="IPR008030">
    <property type="entry name" value="NmrA-like"/>
</dbReference>
<dbReference type="SUPFAM" id="SSF51735">
    <property type="entry name" value="NAD(P)-binding Rossmann-fold domains"/>
    <property type="match status" value="1"/>
</dbReference>
<evidence type="ECO:0000313" key="5">
    <source>
        <dbReference type="EMBL" id="QYT04785.1"/>
    </source>
</evidence>
<dbReference type="InterPro" id="IPR045312">
    <property type="entry name" value="PCBER-like"/>
</dbReference>
<dbReference type="GO" id="GO:0016491">
    <property type="term" value="F:oxidoreductase activity"/>
    <property type="evidence" value="ECO:0007669"/>
    <property type="project" value="UniProtKB-KW"/>
</dbReference>
<name>A0A8G0LPV5_9HYPO</name>
<evidence type="ECO:0000259" key="4">
    <source>
        <dbReference type="Pfam" id="PF05368"/>
    </source>
</evidence>
<dbReference type="InterPro" id="IPR051609">
    <property type="entry name" value="NmrA/Isoflavone_reductase-like"/>
</dbReference>
<dbReference type="PANTHER" id="PTHR47706">
    <property type="entry name" value="NMRA-LIKE FAMILY PROTEIN"/>
    <property type="match status" value="1"/>
</dbReference>
<evidence type="ECO:0000313" key="6">
    <source>
        <dbReference type="Proteomes" id="UP000826661"/>
    </source>
</evidence>
<dbReference type="EMBL" id="CP075869">
    <property type="protein sequence ID" value="QYT04785.1"/>
    <property type="molecule type" value="Genomic_DNA"/>
</dbReference>